<keyword evidence="3" id="KW-1185">Reference proteome</keyword>
<reference evidence="2" key="1">
    <citation type="submission" date="2021-12" db="EMBL/GenBank/DDBJ databases">
        <authorList>
            <person name="King R."/>
        </authorList>
    </citation>
    <scope>NUCLEOTIDE SEQUENCE</scope>
</reference>
<dbReference type="InterPro" id="IPR013761">
    <property type="entry name" value="SAM/pointed_sf"/>
</dbReference>
<feature type="compositionally biased region" description="Low complexity" evidence="1">
    <location>
        <begin position="272"/>
        <end position="282"/>
    </location>
</feature>
<dbReference type="OrthoDB" id="6780164at2759"/>
<feature type="region of interest" description="Disordered" evidence="1">
    <location>
        <begin position="266"/>
        <end position="292"/>
    </location>
</feature>
<name>A0A9P0FLE2_BRAAE</name>
<organism evidence="2 3">
    <name type="scientific">Brassicogethes aeneus</name>
    <name type="common">Rape pollen beetle</name>
    <name type="synonym">Meligethes aeneus</name>
    <dbReference type="NCBI Taxonomy" id="1431903"/>
    <lineage>
        <taxon>Eukaryota</taxon>
        <taxon>Metazoa</taxon>
        <taxon>Ecdysozoa</taxon>
        <taxon>Arthropoda</taxon>
        <taxon>Hexapoda</taxon>
        <taxon>Insecta</taxon>
        <taxon>Pterygota</taxon>
        <taxon>Neoptera</taxon>
        <taxon>Endopterygota</taxon>
        <taxon>Coleoptera</taxon>
        <taxon>Polyphaga</taxon>
        <taxon>Cucujiformia</taxon>
        <taxon>Nitidulidae</taxon>
        <taxon>Meligethinae</taxon>
        <taxon>Brassicogethes</taxon>
    </lineage>
</organism>
<evidence type="ECO:0000256" key="1">
    <source>
        <dbReference type="SAM" id="MobiDB-lite"/>
    </source>
</evidence>
<evidence type="ECO:0000313" key="2">
    <source>
        <dbReference type="EMBL" id="CAH0561724.1"/>
    </source>
</evidence>
<sequence length="381" mass="43159">MDDYTKQLLEQWDMGIYVSTFADNSVDFLALKQLDEDCIRQLIPVVGHRAKFKANWKEWVKDMNKASEIQNSNLDASFDLDTFLHDRDETSLRIGNAVAESSFGQASVSPTFLNLDSGQSTGTIDAIPTTENEEICVVEPATTRKEPEARSEVINPVLAILQNCLDGRAILKEGQARDGLLQQNSRKRLCQLIIHNLLEQEPSKTITSPEFYSLSLNVTNIFKKESPAVYFSAYLAASNFQFKKNASGKLYETYITRRRKLRQGGIIKGRRSSSTSTSRTSSPVPVRPDADTDPVVEEKLTWLQNSVQPWQLVLQNWRDTATVRLKTIESGGNISDYFQKFPAIQQPEGYKLTPGDIERQINNTLEKALRRKICREVQPYI</sequence>
<evidence type="ECO:0000313" key="3">
    <source>
        <dbReference type="Proteomes" id="UP001154078"/>
    </source>
</evidence>
<dbReference type="EMBL" id="OV121139">
    <property type="protein sequence ID" value="CAH0561724.1"/>
    <property type="molecule type" value="Genomic_DNA"/>
</dbReference>
<dbReference type="Gene3D" id="1.10.150.50">
    <property type="entry name" value="Transcription Factor, Ets-1"/>
    <property type="match status" value="1"/>
</dbReference>
<evidence type="ECO:0008006" key="4">
    <source>
        <dbReference type="Google" id="ProtNLM"/>
    </source>
</evidence>
<dbReference type="AlphaFoldDB" id="A0A9P0FLE2"/>
<accession>A0A9P0FLE2</accession>
<proteinExistence type="predicted"/>
<dbReference type="Proteomes" id="UP001154078">
    <property type="component" value="Chromosome 8"/>
</dbReference>
<gene>
    <name evidence="2" type="ORF">MELIAE_LOCUS11061</name>
</gene>
<protein>
    <recommendedName>
        <fullName evidence="4">SAM domain-containing protein</fullName>
    </recommendedName>
</protein>